<proteinExistence type="predicted"/>
<dbReference type="AlphaFoldDB" id="A0A7C5WZS6"/>
<organism evidence="1">
    <name type="scientific">Thermocrinis ruber</name>
    <dbReference type="NCBI Taxonomy" id="75906"/>
    <lineage>
        <taxon>Bacteria</taxon>
        <taxon>Pseudomonadati</taxon>
        <taxon>Aquificota</taxon>
        <taxon>Aquificia</taxon>
        <taxon>Aquificales</taxon>
        <taxon>Aquificaceae</taxon>
        <taxon>Thermocrinis</taxon>
    </lineage>
</organism>
<accession>A0A7C5WZS6</accession>
<protein>
    <submittedName>
        <fullName evidence="1">Uncharacterized protein</fullName>
    </submittedName>
</protein>
<comment type="caution">
    <text evidence="1">The sequence shown here is derived from an EMBL/GenBank/DDBJ whole genome shotgun (WGS) entry which is preliminary data.</text>
</comment>
<reference evidence="1" key="1">
    <citation type="journal article" date="2020" name="mSystems">
        <title>Genome- and Community-Level Interaction Insights into Carbon Utilization and Element Cycling Functions of Hydrothermarchaeota in Hydrothermal Sediment.</title>
        <authorList>
            <person name="Zhou Z."/>
            <person name="Liu Y."/>
            <person name="Xu W."/>
            <person name="Pan J."/>
            <person name="Luo Z.H."/>
            <person name="Li M."/>
        </authorList>
    </citation>
    <scope>NUCLEOTIDE SEQUENCE [LARGE SCALE GENOMIC DNA]</scope>
    <source>
        <strain evidence="1">SpSt-114</strain>
    </source>
</reference>
<dbReference type="EMBL" id="DSAC01000097">
    <property type="protein sequence ID" value="HHO74530.1"/>
    <property type="molecule type" value="Genomic_DNA"/>
</dbReference>
<name>A0A7C5WZS6_9AQUI</name>
<evidence type="ECO:0000313" key="1">
    <source>
        <dbReference type="EMBL" id="HHO74530.1"/>
    </source>
</evidence>
<sequence>MAGVWEEALVEEAIYLIAHLAQSEQHLMEIEGETKLEDLMPIIDGLRNKRKMVGDVLFSVLRIEGEKEKEEFRTKLESLWCSLKHLAMALVHCDETVEKFIRRLECHLQGGDMEKAKELSEKVKELYEVRQSIRNFIKMLLFDISKKLSSAPQVRCRKDLCTLE</sequence>
<gene>
    <name evidence="1" type="ORF">ENN04_07870</name>
</gene>